<dbReference type="GO" id="GO:0008690">
    <property type="term" value="F:3-deoxy-manno-octulosonate cytidylyltransferase activity"/>
    <property type="evidence" value="ECO:0007669"/>
    <property type="project" value="UniProtKB-UniRule"/>
</dbReference>
<dbReference type="GO" id="GO:0033468">
    <property type="term" value="P:CMP-keto-3-deoxy-D-manno-octulosonic acid biosynthetic process"/>
    <property type="evidence" value="ECO:0007669"/>
    <property type="project" value="UniProtKB-UniRule"/>
</dbReference>
<keyword evidence="4" id="KW-0067">ATP-binding</keyword>
<dbReference type="SUPFAM" id="SSF52374">
    <property type="entry name" value="Nucleotidylyl transferase"/>
    <property type="match status" value="1"/>
</dbReference>
<dbReference type="GO" id="GO:0016773">
    <property type="term" value="F:phosphotransferase activity, alcohol group as acceptor"/>
    <property type="evidence" value="ECO:0007669"/>
    <property type="project" value="InterPro"/>
</dbReference>
<comment type="function">
    <text evidence="8">Activates KDO (a required 8-carbon sugar) for incorporation into bacterial lipopolysaccharide in Gram-negative bacteria.</text>
</comment>
<keyword evidence="1 8" id="KW-0808">Transferase</keyword>
<evidence type="ECO:0000256" key="3">
    <source>
        <dbReference type="ARBA" id="ARBA00022741"/>
    </source>
</evidence>
<name>A0A2S8SX58_9BACT</name>
<dbReference type="GO" id="GO:0033786">
    <property type="term" value="F:heptose-1-phosphate adenylyltransferase activity"/>
    <property type="evidence" value="ECO:0007669"/>
    <property type="project" value="RHEA"/>
</dbReference>
<keyword evidence="6" id="KW-0119">Carbohydrate metabolism</keyword>
<comment type="catalytic activity">
    <reaction evidence="7">
        <text>D-glycero-beta-D-manno-heptose 1-phosphate + ATP + H(+) = ADP-D-glycero-beta-D-manno-heptose + diphosphate</text>
        <dbReference type="Rhea" id="RHEA:27465"/>
        <dbReference type="ChEBI" id="CHEBI:15378"/>
        <dbReference type="ChEBI" id="CHEBI:30616"/>
        <dbReference type="ChEBI" id="CHEBI:33019"/>
        <dbReference type="ChEBI" id="CHEBI:59967"/>
        <dbReference type="ChEBI" id="CHEBI:61593"/>
        <dbReference type="EC" id="2.7.7.70"/>
    </reaction>
</comment>
<evidence type="ECO:0000313" key="10">
    <source>
        <dbReference type="EMBL" id="PQV65390.1"/>
    </source>
</evidence>
<proteinExistence type="inferred from homology"/>
<dbReference type="SUPFAM" id="SSF53448">
    <property type="entry name" value="Nucleotide-diphospho-sugar transferases"/>
    <property type="match status" value="1"/>
</dbReference>
<dbReference type="AlphaFoldDB" id="A0A2S8SX58"/>
<dbReference type="NCBIfam" id="NF003952">
    <property type="entry name" value="PRK05450.1-5"/>
    <property type="match status" value="1"/>
</dbReference>
<gene>
    <name evidence="8" type="primary">kdsB</name>
    <name evidence="10" type="ORF">B1R32_101130</name>
</gene>
<dbReference type="HAMAP" id="MF_00057">
    <property type="entry name" value="KdsB"/>
    <property type="match status" value="1"/>
</dbReference>
<dbReference type="InterPro" id="IPR014729">
    <property type="entry name" value="Rossmann-like_a/b/a_fold"/>
</dbReference>
<comment type="subcellular location">
    <subcellularLocation>
        <location evidence="8">Cytoplasm</location>
    </subcellularLocation>
</comment>
<dbReference type="PANTHER" id="PTHR42866:SF2">
    <property type="entry name" value="3-DEOXY-MANNO-OCTULOSONATE CYTIDYLYLTRANSFERASE, MITOCHONDRIAL"/>
    <property type="match status" value="1"/>
</dbReference>
<comment type="caution">
    <text evidence="10">The sequence shown here is derived from an EMBL/GenBank/DDBJ whole genome shotgun (WGS) entry which is preliminary data.</text>
</comment>
<protein>
    <recommendedName>
        <fullName evidence="8">3-deoxy-manno-octulosonate cytidylyltransferase</fullName>
        <ecNumber evidence="8">2.7.7.38</ecNumber>
    </recommendedName>
    <alternativeName>
        <fullName evidence="8">CMP-2-keto-3-deoxyoctulosonic acid synthase</fullName>
        <shortName evidence="8">CKS</shortName>
        <shortName evidence="8">CMP-KDO synthase</shortName>
    </alternativeName>
</protein>
<keyword evidence="2 8" id="KW-0548">Nucleotidyltransferase</keyword>
<dbReference type="NCBIfam" id="TIGR00466">
    <property type="entry name" value="kdsB"/>
    <property type="match status" value="1"/>
</dbReference>
<evidence type="ECO:0000256" key="6">
    <source>
        <dbReference type="ARBA" id="ARBA00023277"/>
    </source>
</evidence>
<dbReference type="NCBIfam" id="TIGR02199">
    <property type="entry name" value="rfaE_dom_II"/>
    <property type="match status" value="1"/>
</dbReference>
<dbReference type="EMBL" id="NIGF01000001">
    <property type="protein sequence ID" value="PQV65390.1"/>
    <property type="molecule type" value="Genomic_DNA"/>
</dbReference>
<dbReference type="UniPathway" id="UPA00358">
    <property type="reaction ID" value="UER00476"/>
</dbReference>
<evidence type="ECO:0000256" key="7">
    <source>
        <dbReference type="ARBA" id="ARBA00047428"/>
    </source>
</evidence>
<keyword evidence="11" id="KW-1185">Reference proteome</keyword>
<dbReference type="InterPro" id="IPR011914">
    <property type="entry name" value="RfaE_dom_II"/>
</dbReference>
<dbReference type="InterPro" id="IPR003329">
    <property type="entry name" value="Cytidylyl_trans"/>
</dbReference>
<sequence>MKTRFEWAQLLDEKRALGQKIVFTNGCFDILHAGHIDLLQKARELGDFLVVGLNSDASIKRLKGESRPIHDQNARAQVMSALGCVDAVLVFEEDTPVETIRELKPDIHVKGGDYRPDDLPEAGAVREGGGEIVIVPLVAGFSTTLALEKSRAEAVIVIPARYGSTRFPGKPLVPLAGESVISRVVRATLQTQSQKPILVATDDARIATEIKQRFTENEALAVMTSPDCHTGTDRLAEAIRARFGEPKQRLIVVNVQGDEPFIEPQYVDSLIEMMRADETLQMATLATPILEKRLESDSNVVKVVVSEKSRALYFSRSAIPFDRDGNGATMLRHLGIYAYDARWLLEMAALSPSRLEEIEKLEQLRALEHGVEIGVAVVENVVPIAIDTPEDLERAEAWLADA</sequence>
<dbReference type="Gene3D" id="3.90.550.10">
    <property type="entry name" value="Spore Coat Polysaccharide Biosynthesis Protein SpsA, Chain A"/>
    <property type="match status" value="1"/>
</dbReference>
<dbReference type="GO" id="GO:0009103">
    <property type="term" value="P:lipopolysaccharide biosynthetic process"/>
    <property type="evidence" value="ECO:0007669"/>
    <property type="project" value="UniProtKB-UniRule"/>
</dbReference>
<keyword evidence="5 8" id="KW-0448">Lipopolysaccharide biosynthesis</keyword>
<comment type="catalytic activity">
    <reaction evidence="8">
        <text>3-deoxy-alpha-D-manno-oct-2-ulosonate + CTP = CMP-3-deoxy-beta-D-manno-octulosonate + diphosphate</text>
        <dbReference type="Rhea" id="RHEA:23448"/>
        <dbReference type="ChEBI" id="CHEBI:33019"/>
        <dbReference type="ChEBI" id="CHEBI:37563"/>
        <dbReference type="ChEBI" id="CHEBI:85986"/>
        <dbReference type="ChEBI" id="CHEBI:85987"/>
        <dbReference type="EC" id="2.7.7.38"/>
    </reaction>
</comment>
<evidence type="ECO:0000256" key="2">
    <source>
        <dbReference type="ARBA" id="ARBA00022695"/>
    </source>
</evidence>
<feature type="domain" description="Cytidyltransferase-like" evidence="9">
    <location>
        <begin position="23"/>
        <end position="115"/>
    </location>
</feature>
<reference evidence="10 11" key="1">
    <citation type="journal article" date="2018" name="Syst. Appl. Microbiol.">
        <title>Abditibacterium utsteinense sp. nov., the first cultivated member of candidate phylum FBP, isolated from ice-free Antarctic soil samples.</title>
        <authorList>
            <person name="Tahon G."/>
            <person name="Tytgat B."/>
            <person name="Lebbe L."/>
            <person name="Carlier A."/>
            <person name="Willems A."/>
        </authorList>
    </citation>
    <scope>NUCLEOTIDE SEQUENCE [LARGE SCALE GENOMIC DNA]</scope>
    <source>
        <strain evidence="10 11">LMG 29911</strain>
    </source>
</reference>
<dbReference type="Pfam" id="PF02348">
    <property type="entry name" value="CTP_transf_3"/>
    <property type="match status" value="1"/>
</dbReference>
<dbReference type="NCBIfam" id="NF003950">
    <property type="entry name" value="PRK05450.1-3"/>
    <property type="match status" value="1"/>
</dbReference>
<evidence type="ECO:0000256" key="4">
    <source>
        <dbReference type="ARBA" id="ARBA00022840"/>
    </source>
</evidence>
<dbReference type="NCBIfam" id="NF009905">
    <property type="entry name" value="PRK13368.1"/>
    <property type="match status" value="1"/>
</dbReference>
<dbReference type="InterPro" id="IPR029044">
    <property type="entry name" value="Nucleotide-diphossugar_trans"/>
</dbReference>
<evidence type="ECO:0000259" key="9">
    <source>
        <dbReference type="Pfam" id="PF01467"/>
    </source>
</evidence>
<evidence type="ECO:0000256" key="5">
    <source>
        <dbReference type="ARBA" id="ARBA00022985"/>
    </source>
</evidence>
<evidence type="ECO:0000313" key="11">
    <source>
        <dbReference type="Proteomes" id="UP000237684"/>
    </source>
</evidence>
<dbReference type="NCBIfam" id="TIGR00125">
    <property type="entry name" value="cyt_tran_rel"/>
    <property type="match status" value="1"/>
</dbReference>
<keyword evidence="8" id="KW-0963">Cytoplasm</keyword>
<evidence type="ECO:0000256" key="1">
    <source>
        <dbReference type="ARBA" id="ARBA00022679"/>
    </source>
</evidence>
<dbReference type="Pfam" id="PF01467">
    <property type="entry name" value="CTP_transf_like"/>
    <property type="match status" value="1"/>
</dbReference>
<keyword evidence="3" id="KW-0547">Nucleotide-binding</keyword>
<dbReference type="InterPro" id="IPR004821">
    <property type="entry name" value="Cyt_trans-like"/>
</dbReference>
<dbReference type="EC" id="2.7.7.38" evidence="8"/>
<comment type="similarity">
    <text evidence="8">Belongs to the KdsB family.</text>
</comment>
<dbReference type="GO" id="GO:0005829">
    <property type="term" value="C:cytosol"/>
    <property type="evidence" value="ECO:0007669"/>
    <property type="project" value="TreeGrafter"/>
</dbReference>
<comment type="pathway">
    <text evidence="8">Nucleotide-sugar biosynthesis; CMP-3-deoxy-D-manno-octulosonate biosynthesis; CMP-3-deoxy-D-manno-octulosonate from 3-deoxy-D-manno-octulosonate and CTP: step 1/1.</text>
</comment>
<dbReference type="CDD" id="cd02517">
    <property type="entry name" value="CMP-KDO-Synthetase"/>
    <property type="match status" value="1"/>
</dbReference>
<dbReference type="InParanoid" id="A0A2S8SX58"/>
<dbReference type="PANTHER" id="PTHR42866">
    <property type="entry name" value="3-DEOXY-MANNO-OCTULOSONATE CYTIDYLYLTRANSFERASE"/>
    <property type="match status" value="1"/>
</dbReference>
<dbReference type="Proteomes" id="UP000237684">
    <property type="component" value="Unassembled WGS sequence"/>
</dbReference>
<evidence type="ECO:0000256" key="8">
    <source>
        <dbReference type="HAMAP-Rule" id="MF_00057"/>
    </source>
</evidence>
<accession>A0A2S8SX58</accession>
<organism evidence="10 11">
    <name type="scientific">Abditibacterium utsteinense</name>
    <dbReference type="NCBI Taxonomy" id="1960156"/>
    <lineage>
        <taxon>Bacteria</taxon>
        <taxon>Pseudomonadati</taxon>
        <taxon>Abditibacteriota</taxon>
        <taxon>Abditibacteriia</taxon>
        <taxon>Abditibacteriales</taxon>
        <taxon>Abditibacteriaceae</taxon>
        <taxon>Abditibacterium</taxon>
    </lineage>
</organism>
<dbReference type="Gene3D" id="3.40.50.620">
    <property type="entry name" value="HUPs"/>
    <property type="match status" value="1"/>
</dbReference>
<dbReference type="InterPro" id="IPR004528">
    <property type="entry name" value="KdsB"/>
</dbReference>
<dbReference type="GO" id="GO:0005524">
    <property type="term" value="F:ATP binding"/>
    <property type="evidence" value="ECO:0007669"/>
    <property type="project" value="UniProtKB-KW"/>
</dbReference>